<reference evidence="2 3" key="1">
    <citation type="submission" date="2023-07" db="EMBL/GenBank/DDBJ databases">
        <title>Sequencing the genomes of 1000 actinobacteria strains.</title>
        <authorList>
            <person name="Klenk H.-P."/>
        </authorList>
    </citation>
    <scope>NUCLEOTIDE SEQUENCE [LARGE SCALE GENOMIC DNA]</scope>
    <source>
        <strain evidence="2 3">DSM 44709</strain>
    </source>
</reference>
<dbReference type="PROSITE" id="PS50801">
    <property type="entry name" value="STAS"/>
    <property type="match status" value="1"/>
</dbReference>
<dbReference type="InterPro" id="IPR002645">
    <property type="entry name" value="STAS_dom"/>
</dbReference>
<keyword evidence="3" id="KW-1185">Reference proteome</keyword>
<comment type="caution">
    <text evidence="2">The sequence shown here is derived from an EMBL/GenBank/DDBJ whole genome shotgun (WGS) entry which is preliminary data.</text>
</comment>
<dbReference type="CDD" id="cd07043">
    <property type="entry name" value="STAS_anti-anti-sigma_factors"/>
    <property type="match status" value="1"/>
</dbReference>
<dbReference type="Proteomes" id="UP001240236">
    <property type="component" value="Unassembled WGS sequence"/>
</dbReference>
<dbReference type="SUPFAM" id="SSF52091">
    <property type="entry name" value="SpoIIaa-like"/>
    <property type="match status" value="1"/>
</dbReference>
<dbReference type="Pfam" id="PF01740">
    <property type="entry name" value="STAS"/>
    <property type="match status" value="1"/>
</dbReference>
<dbReference type="RefSeq" id="WP_307237459.1">
    <property type="nucleotide sequence ID" value="NZ_JAUSUZ010000001.1"/>
</dbReference>
<feature type="domain" description="STAS" evidence="1">
    <location>
        <begin position="16"/>
        <end position="110"/>
    </location>
</feature>
<protein>
    <submittedName>
        <fullName evidence="2">Anti-anti-sigma factor</fullName>
    </submittedName>
</protein>
<dbReference type="AlphaFoldDB" id="A0AAE4AWL5"/>
<proteinExistence type="predicted"/>
<gene>
    <name evidence="2" type="ORF">J2S42_001831</name>
</gene>
<evidence type="ECO:0000313" key="3">
    <source>
        <dbReference type="Proteomes" id="UP001240236"/>
    </source>
</evidence>
<dbReference type="InterPro" id="IPR036513">
    <property type="entry name" value="STAS_dom_sf"/>
</dbReference>
<evidence type="ECO:0000259" key="1">
    <source>
        <dbReference type="PROSITE" id="PS50801"/>
    </source>
</evidence>
<evidence type="ECO:0000313" key="2">
    <source>
        <dbReference type="EMBL" id="MDQ0365162.1"/>
    </source>
</evidence>
<accession>A0AAE4AWL5</accession>
<sequence>MTFVIDTHRMPEPDVVIAIEPQGEIDSSDAARLLRERFTMVLVATRPARIVVDLSAVPAISDSGLLALRTGCDSAAANDASVALVAAAPQVRDRLSRHGLGRLLDRPGSR</sequence>
<organism evidence="2 3">
    <name type="scientific">Catenuloplanes indicus</name>
    <dbReference type="NCBI Taxonomy" id="137267"/>
    <lineage>
        <taxon>Bacteria</taxon>
        <taxon>Bacillati</taxon>
        <taxon>Actinomycetota</taxon>
        <taxon>Actinomycetes</taxon>
        <taxon>Micromonosporales</taxon>
        <taxon>Micromonosporaceae</taxon>
        <taxon>Catenuloplanes</taxon>
    </lineage>
</organism>
<name>A0AAE4AWL5_9ACTN</name>
<dbReference type="Gene3D" id="3.30.750.24">
    <property type="entry name" value="STAS domain"/>
    <property type="match status" value="1"/>
</dbReference>
<dbReference type="EMBL" id="JAUSUZ010000001">
    <property type="protein sequence ID" value="MDQ0365162.1"/>
    <property type="molecule type" value="Genomic_DNA"/>
</dbReference>